<keyword evidence="11" id="KW-1185">Reference proteome</keyword>
<feature type="domain" description="BHLH" evidence="9">
    <location>
        <begin position="52"/>
        <end position="105"/>
    </location>
</feature>
<evidence type="ECO:0000313" key="11">
    <source>
        <dbReference type="Proteomes" id="UP001186944"/>
    </source>
</evidence>
<dbReference type="SMART" id="SM00353">
    <property type="entry name" value="HLH"/>
    <property type="match status" value="1"/>
</dbReference>
<dbReference type="FunFam" id="3.30.450.20:FF:000025">
    <property type="entry name" value="Neuronal PAS domain protein 3 isoform 1"/>
    <property type="match status" value="1"/>
</dbReference>
<dbReference type="Gene3D" id="3.30.450.20">
    <property type="entry name" value="PAS domain"/>
    <property type="match status" value="2"/>
</dbReference>
<dbReference type="GO" id="GO:0000977">
    <property type="term" value="F:RNA polymerase II transcription regulatory region sequence-specific DNA binding"/>
    <property type="evidence" value="ECO:0007669"/>
    <property type="project" value="TreeGrafter"/>
</dbReference>
<feature type="region of interest" description="Disordered" evidence="7">
    <location>
        <begin position="214"/>
        <end position="244"/>
    </location>
</feature>
<dbReference type="InterPro" id="IPR013655">
    <property type="entry name" value="PAS_fold_3"/>
</dbReference>
<feature type="compositionally biased region" description="Basic residues" evidence="7">
    <location>
        <begin position="565"/>
        <end position="576"/>
    </location>
</feature>
<organism evidence="10 11">
    <name type="scientific">Pinctada imbricata</name>
    <name type="common">Atlantic pearl-oyster</name>
    <name type="synonym">Pinctada martensii</name>
    <dbReference type="NCBI Taxonomy" id="66713"/>
    <lineage>
        <taxon>Eukaryota</taxon>
        <taxon>Metazoa</taxon>
        <taxon>Spiralia</taxon>
        <taxon>Lophotrochozoa</taxon>
        <taxon>Mollusca</taxon>
        <taxon>Bivalvia</taxon>
        <taxon>Autobranchia</taxon>
        <taxon>Pteriomorphia</taxon>
        <taxon>Pterioida</taxon>
        <taxon>Pterioidea</taxon>
        <taxon>Pteriidae</taxon>
        <taxon>Pinctada</taxon>
    </lineage>
</organism>
<feature type="domain" description="PAS" evidence="8">
    <location>
        <begin position="144"/>
        <end position="214"/>
    </location>
</feature>
<dbReference type="PROSITE" id="PS50888">
    <property type="entry name" value="BHLH"/>
    <property type="match status" value="1"/>
</dbReference>
<dbReference type="SUPFAM" id="SSF55785">
    <property type="entry name" value="PYP-like sensor domain (PAS domain)"/>
    <property type="match status" value="2"/>
</dbReference>
<dbReference type="FunFam" id="3.30.450.20:FF:000021">
    <property type="entry name" value="Neuronal PAS domain-containing protein 3"/>
    <property type="match status" value="1"/>
</dbReference>
<dbReference type="CDD" id="cd19733">
    <property type="entry name" value="bHLH-PAS_trachealess_like"/>
    <property type="match status" value="1"/>
</dbReference>
<dbReference type="PANTHER" id="PTHR23043">
    <property type="entry name" value="HYPOXIA-INDUCIBLE FACTOR 1 ALPHA"/>
    <property type="match status" value="1"/>
</dbReference>
<evidence type="ECO:0000256" key="6">
    <source>
        <dbReference type="ARBA" id="ARBA00023242"/>
    </source>
</evidence>
<sequence>MNEQAFFHWDLIRQPLQPPAFGMGASFLDFRYTDFGGDPGEGMNVGTRILELRKEKSRDAARSRRGKENYEFYELAKLLPLPAAITSQLDKASIIRLSISYLKLREFSGHGDPPWNRDYLSNSKSLKGHGRRRNAASVAMDIFDNHQGTHILQSLDGFAFILANDGRFLYISETVSIYLGLSQVEMTGSSIFDYVHVQDHSELVDQLGLGISHGGSSGVPSPGSQSDEGSAPSTPRCVTPPTPDRATYMLASPDKGMERTFCVRMKSTLTKRGVHVRTSGYRVVYIVGHLRPQMCFNIGRKGAPQILGMVGLAIALPPPTITELRIESDTFIMRLSPDFNIVYCDPAISELMDWSSEELPGKTLYDLCHAGDLVKLRKTHQDLLGKGQVLSEYYRLMNRNGGYVWVQTCATTLFSSKTSDVHTVLAIIYVLSGVEYGGCVMNTIQTVTNKDTESNKSDLSMEEHDIDESMDKELLQTSVLSPRPDSESNGSLSDQSSCLKESEDKLLTNDEELNNNLLEQDSVIQNNSKQSPIVFDNSVNEETTAAIVANLDEKIKALKNEYKNSRRKNERPRKRKRDSDVEDEDSNDKFVQGLCSKLSHQDIENSSLSMSLSYNSTVSPRLHSHSRCSNSDTPECLDDVSQSLAMPEDLSLRTVDVQPISSRESHSRHLPSRSTSWHGTSTTHDDCGTPSSVKDLEEVMNKHLPNISSGTVKTTQRSPSGASDLASSPRSLPQSLQINKHRSAIQWTGTSPEGETLPASNLLRSLYANRESVIRTSSRGHCFNTDSNPLNMLTPPGGEGLKEQLTLNIPQITVNNKGTVLPSFSGSEHLATDSYNITPPSSVSPDNKVGSPFAMEATFDPNSVICNSSTSATVSSPIPVKSQTFSLSLGSSPVTEYNCGKGGGYGNFSTYPVTDYTHYLHNGNSSSVVVYDTRQEAWYPMSFPS</sequence>
<proteinExistence type="predicted"/>
<feature type="compositionally biased region" description="Polar residues" evidence="7">
    <location>
        <begin position="487"/>
        <end position="499"/>
    </location>
</feature>
<keyword evidence="3" id="KW-0805">Transcription regulation</keyword>
<dbReference type="PANTHER" id="PTHR23043:SF26">
    <property type="entry name" value="PROTEIN TRACHEALESS"/>
    <property type="match status" value="1"/>
</dbReference>
<dbReference type="AlphaFoldDB" id="A0AA88XXZ3"/>
<evidence type="ECO:0000259" key="9">
    <source>
        <dbReference type="PROSITE" id="PS50888"/>
    </source>
</evidence>
<evidence type="ECO:0000256" key="1">
    <source>
        <dbReference type="ARBA" id="ARBA00004123"/>
    </source>
</evidence>
<evidence type="ECO:0000256" key="4">
    <source>
        <dbReference type="ARBA" id="ARBA00023125"/>
    </source>
</evidence>
<dbReference type="NCBIfam" id="TIGR00229">
    <property type="entry name" value="sensory_box"/>
    <property type="match status" value="1"/>
</dbReference>
<dbReference type="GO" id="GO:0005634">
    <property type="term" value="C:nucleus"/>
    <property type="evidence" value="ECO:0007669"/>
    <property type="project" value="UniProtKB-SubCell"/>
</dbReference>
<dbReference type="GO" id="GO:0046983">
    <property type="term" value="F:protein dimerization activity"/>
    <property type="evidence" value="ECO:0007669"/>
    <property type="project" value="InterPro"/>
</dbReference>
<dbReference type="InterPro" id="IPR036638">
    <property type="entry name" value="HLH_DNA-bd_sf"/>
</dbReference>
<name>A0AA88XXZ3_PINIB</name>
<evidence type="ECO:0000256" key="7">
    <source>
        <dbReference type="SAM" id="MobiDB-lite"/>
    </source>
</evidence>
<gene>
    <name evidence="10" type="ORF">FSP39_002413</name>
</gene>
<evidence type="ECO:0000313" key="10">
    <source>
        <dbReference type="EMBL" id="KAK3092406.1"/>
    </source>
</evidence>
<dbReference type="SUPFAM" id="SSF47459">
    <property type="entry name" value="HLH, helix-loop-helix DNA-binding domain"/>
    <property type="match status" value="1"/>
</dbReference>
<feature type="region of interest" description="Disordered" evidence="7">
    <location>
        <begin position="562"/>
        <end position="588"/>
    </location>
</feature>
<comment type="subcellular location">
    <subcellularLocation>
        <location evidence="1">Nucleus</location>
    </subcellularLocation>
</comment>
<dbReference type="FunFam" id="4.10.280.10:FF:000007">
    <property type="entry name" value="single-minded homolog 1 isoform X1"/>
    <property type="match status" value="1"/>
</dbReference>
<evidence type="ECO:0000259" key="8">
    <source>
        <dbReference type="PROSITE" id="PS50112"/>
    </source>
</evidence>
<dbReference type="Pfam" id="PF23171">
    <property type="entry name" value="bHLH_HIF1A"/>
    <property type="match status" value="1"/>
</dbReference>
<dbReference type="Gene3D" id="4.10.280.10">
    <property type="entry name" value="Helix-loop-helix DNA-binding domain"/>
    <property type="match status" value="1"/>
</dbReference>
<dbReference type="CDD" id="cd00130">
    <property type="entry name" value="PAS"/>
    <property type="match status" value="2"/>
</dbReference>
<reference evidence="10" key="1">
    <citation type="submission" date="2019-08" db="EMBL/GenBank/DDBJ databases">
        <title>The improved chromosome-level genome for the pearl oyster Pinctada fucata martensii using PacBio sequencing and Hi-C.</title>
        <authorList>
            <person name="Zheng Z."/>
        </authorList>
    </citation>
    <scope>NUCLEOTIDE SEQUENCE</scope>
    <source>
        <strain evidence="10">ZZ-2019</strain>
        <tissue evidence="10">Adductor muscle</tissue>
    </source>
</reference>
<feature type="region of interest" description="Disordered" evidence="7">
    <location>
        <begin position="618"/>
        <end position="638"/>
    </location>
</feature>
<keyword evidence="5" id="KW-0804">Transcription</keyword>
<keyword evidence="4" id="KW-0238">DNA-binding</keyword>
<dbReference type="Pfam" id="PF08447">
    <property type="entry name" value="PAS_3"/>
    <property type="match status" value="1"/>
</dbReference>
<dbReference type="EMBL" id="VSWD01000009">
    <property type="protein sequence ID" value="KAK3092406.1"/>
    <property type="molecule type" value="Genomic_DNA"/>
</dbReference>
<dbReference type="Pfam" id="PF00989">
    <property type="entry name" value="PAS"/>
    <property type="match status" value="1"/>
</dbReference>
<evidence type="ECO:0000256" key="5">
    <source>
        <dbReference type="ARBA" id="ARBA00023163"/>
    </source>
</evidence>
<protein>
    <submittedName>
        <fullName evidence="10">Uncharacterized protein</fullName>
    </submittedName>
</protein>
<dbReference type="Proteomes" id="UP001186944">
    <property type="component" value="Unassembled WGS sequence"/>
</dbReference>
<dbReference type="PROSITE" id="PS50112">
    <property type="entry name" value="PAS"/>
    <property type="match status" value="2"/>
</dbReference>
<accession>A0AA88XXZ3</accession>
<keyword evidence="6" id="KW-0539">Nucleus</keyword>
<dbReference type="InterPro" id="IPR035965">
    <property type="entry name" value="PAS-like_dom_sf"/>
</dbReference>
<dbReference type="InterPro" id="IPR013767">
    <property type="entry name" value="PAS_fold"/>
</dbReference>
<evidence type="ECO:0000256" key="2">
    <source>
        <dbReference type="ARBA" id="ARBA00022737"/>
    </source>
</evidence>
<feature type="domain" description="PAS" evidence="8">
    <location>
        <begin position="332"/>
        <end position="387"/>
    </location>
</feature>
<dbReference type="SMART" id="SM00091">
    <property type="entry name" value="PAS"/>
    <property type="match status" value="2"/>
</dbReference>
<comment type="caution">
    <text evidence="10">The sequence shown here is derived from an EMBL/GenBank/DDBJ whole genome shotgun (WGS) entry which is preliminary data.</text>
</comment>
<feature type="region of interest" description="Disordered" evidence="7">
    <location>
        <begin position="480"/>
        <end position="500"/>
    </location>
</feature>
<keyword evidence="2" id="KW-0677">Repeat</keyword>
<dbReference type="InterPro" id="IPR000014">
    <property type="entry name" value="PAS"/>
</dbReference>
<dbReference type="InterPro" id="IPR011598">
    <property type="entry name" value="bHLH_dom"/>
</dbReference>
<dbReference type="GO" id="GO:0000981">
    <property type="term" value="F:DNA-binding transcription factor activity, RNA polymerase II-specific"/>
    <property type="evidence" value="ECO:0007669"/>
    <property type="project" value="TreeGrafter"/>
</dbReference>
<feature type="region of interest" description="Disordered" evidence="7">
    <location>
        <begin position="659"/>
        <end position="737"/>
    </location>
</feature>
<evidence type="ECO:0000256" key="3">
    <source>
        <dbReference type="ARBA" id="ARBA00023015"/>
    </source>
</evidence>
<feature type="compositionally biased region" description="Polar residues" evidence="7">
    <location>
        <begin position="672"/>
        <end position="682"/>
    </location>
</feature>
<feature type="compositionally biased region" description="Polar residues" evidence="7">
    <location>
        <begin position="706"/>
        <end position="737"/>
    </location>
</feature>